<dbReference type="CDD" id="cd09071">
    <property type="entry name" value="FAR_C"/>
    <property type="match status" value="1"/>
</dbReference>
<keyword evidence="2 4" id="KW-0444">Lipid biosynthesis</keyword>
<protein>
    <recommendedName>
        <fullName evidence="4">Fatty acyl-CoA reductase</fullName>
        <ecNumber evidence="4">1.2.1.84</ecNumber>
    </recommendedName>
</protein>
<comment type="catalytic activity">
    <reaction evidence="4">
        <text>a long-chain fatty acyl-CoA + 2 NADPH + 2 H(+) = a long-chain primary fatty alcohol + 2 NADP(+) + CoA</text>
        <dbReference type="Rhea" id="RHEA:52716"/>
        <dbReference type="ChEBI" id="CHEBI:15378"/>
        <dbReference type="ChEBI" id="CHEBI:57287"/>
        <dbReference type="ChEBI" id="CHEBI:57783"/>
        <dbReference type="ChEBI" id="CHEBI:58349"/>
        <dbReference type="ChEBI" id="CHEBI:77396"/>
        <dbReference type="ChEBI" id="CHEBI:83139"/>
        <dbReference type="EC" id="1.2.1.84"/>
    </reaction>
</comment>
<comment type="function">
    <text evidence="4">Catalyzes the reduction of fatty acyl-CoA to fatty alcohols.</text>
</comment>
<keyword evidence="3 4" id="KW-0443">Lipid metabolism</keyword>
<dbReference type="AlphaFoldDB" id="A0AAV2GF01"/>
<keyword evidence="4" id="KW-0560">Oxidoreductase</keyword>
<accession>A0AAV2GF01</accession>
<dbReference type="InterPro" id="IPR036291">
    <property type="entry name" value="NAD(P)-bd_dom_sf"/>
</dbReference>
<dbReference type="InterPro" id="IPR033640">
    <property type="entry name" value="FAR_C"/>
</dbReference>
<dbReference type="Proteomes" id="UP001497516">
    <property type="component" value="Chromosome 8"/>
</dbReference>
<dbReference type="GO" id="GO:0035336">
    <property type="term" value="P:long-chain fatty-acyl-CoA metabolic process"/>
    <property type="evidence" value="ECO:0007669"/>
    <property type="project" value="TreeGrafter"/>
</dbReference>
<feature type="domain" description="Fatty acyl-CoA reductase C-terminal" evidence="5">
    <location>
        <begin position="152"/>
        <end position="249"/>
    </location>
</feature>
<dbReference type="InterPro" id="IPR026055">
    <property type="entry name" value="FAR"/>
</dbReference>
<evidence type="ECO:0000256" key="2">
    <source>
        <dbReference type="ARBA" id="ARBA00022516"/>
    </source>
</evidence>
<dbReference type="GO" id="GO:0080019">
    <property type="term" value="F:alcohol-forming very long-chain fatty acyl-CoA reductase activity"/>
    <property type="evidence" value="ECO:0007669"/>
    <property type="project" value="InterPro"/>
</dbReference>
<gene>
    <name evidence="7" type="ORF">LTRI10_LOCUS48564</name>
</gene>
<evidence type="ECO:0000256" key="4">
    <source>
        <dbReference type="RuleBase" id="RU363097"/>
    </source>
</evidence>
<dbReference type="GO" id="GO:0010345">
    <property type="term" value="P:suberin biosynthetic process"/>
    <property type="evidence" value="ECO:0007669"/>
    <property type="project" value="TreeGrafter"/>
</dbReference>
<evidence type="ECO:0000256" key="1">
    <source>
        <dbReference type="ARBA" id="ARBA00005928"/>
    </source>
</evidence>
<comment type="similarity">
    <text evidence="1 4">Belongs to the fatty acyl-CoA reductase family.</text>
</comment>
<dbReference type="Gene3D" id="3.40.50.720">
    <property type="entry name" value="NAD(P)-binding Rossmann-like Domain"/>
    <property type="match status" value="1"/>
</dbReference>
<dbReference type="InterPro" id="IPR013120">
    <property type="entry name" value="FAR_NAD-bd"/>
</dbReference>
<dbReference type="PANTHER" id="PTHR11011:SF84">
    <property type="entry name" value="ACYL-COA REDUCTASE-LIKE PROTEIN, PUTATIVE-RELATED"/>
    <property type="match status" value="1"/>
</dbReference>
<feature type="domain" description="Thioester reductase (TE)" evidence="6">
    <location>
        <begin position="1"/>
        <end position="76"/>
    </location>
</feature>
<dbReference type="Pfam" id="PF07993">
    <property type="entry name" value="NAD_binding_4"/>
    <property type="match status" value="1"/>
</dbReference>
<name>A0AAV2GF01_9ROSI</name>
<dbReference type="Pfam" id="PF03015">
    <property type="entry name" value="Sterile"/>
    <property type="match status" value="1"/>
</dbReference>
<dbReference type="EC" id="1.2.1.84" evidence="4"/>
<evidence type="ECO:0000313" key="7">
    <source>
        <dbReference type="EMBL" id="CAL1409021.1"/>
    </source>
</evidence>
<dbReference type="SUPFAM" id="SSF51735">
    <property type="entry name" value="NAD(P)-binding Rossmann-fold domains"/>
    <property type="match status" value="1"/>
</dbReference>
<keyword evidence="4" id="KW-0521">NADP</keyword>
<evidence type="ECO:0000256" key="3">
    <source>
        <dbReference type="ARBA" id="ARBA00023098"/>
    </source>
</evidence>
<sequence>MGERIVMSLKDDLPLVIIRPTAVTSTIKDPFQGWLEGVRTLDGFIVNYAKGRLKCLIERPEIIYDLIPADMVVNAIVGCICSAFQNQPLDLIYHLGSSGRNPITSSDLRHLTFTFFSQNPWRDRHGRPIKVANFKTFSSIKTFQIYMTFRFLLPLKVLCLVNAVLCNRFQALCVELDRKFEVVMRLVKLYEPYMLFEGIFEDTNLEKLRARGSENGWWDDEEMNMNTGSIDWSDYIMNVHIPGLIRFVMF</sequence>
<reference evidence="7 8" key="1">
    <citation type="submission" date="2024-04" db="EMBL/GenBank/DDBJ databases">
        <authorList>
            <person name="Fracassetti M."/>
        </authorList>
    </citation>
    <scope>NUCLEOTIDE SEQUENCE [LARGE SCALE GENOMIC DNA]</scope>
</reference>
<evidence type="ECO:0000313" key="8">
    <source>
        <dbReference type="Proteomes" id="UP001497516"/>
    </source>
</evidence>
<dbReference type="EMBL" id="OZ034821">
    <property type="protein sequence ID" value="CAL1409021.1"/>
    <property type="molecule type" value="Genomic_DNA"/>
</dbReference>
<organism evidence="7 8">
    <name type="scientific">Linum trigynum</name>
    <dbReference type="NCBI Taxonomy" id="586398"/>
    <lineage>
        <taxon>Eukaryota</taxon>
        <taxon>Viridiplantae</taxon>
        <taxon>Streptophyta</taxon>
        <taxon>Embryophyta</taxon>
        <taxon>Tracheophyta</taxon>
        <taxon>Spermatophyta</taxon>
        <taxon>Magnoliopsida</taxon>
        <taxon>eudicotyledons</taxon>
        <taxon>Gunneridae</taxon>
        <taxon>Pentapetalae</taxon>
        <taxon>rosids</taxon>
        <taxon>fabids</taxon>
        <taxon>Malpighiales</taxon>
        <taxon>Linaceae</taxon>
        <taxon>Linum</taxon>
    </lineage>
</organism>
<dbReference type="GO" id="GO:0102965">
    <property type="term" value="F:alcohol-forming long-chain fatty acyl-CoA reductase activity"/>
    <property type="evidence" value="ECO:0007669"/>
    <property type="project" value="UniProtKB-EC"/>
</dbReference>
<evidence type="ECO:0000259" key="6">
    <source>
        <dbReference type="Pfam" id="PF07993"/>
    </source>
</evidence>
<keyword evidence="8" id="KW-1185">Reference proteome</keyword>
<evidence type="ECO:0000259" key="5">
    <source>
        <dbReference type="Pfam" id="PF03015"/>
    </source>
</evidence>
<proteinExistence type="inferred from homology"/>
<dbReference type="PANTHER" id="PTHR11011">
    <property type="entry name" value="MALE STERILITY PROTEIN 2-RELATED"/>
    <property type="match status" value="1"/>
</dbReference>